<dbReference type="EMBL" id="AP018694">
    <property type="protein sequence ID" value="BBE19235.1"/>
    <property type="molecule type" value="Genomic_DNA"/>
</dbReference>
<dbReference type="PROSITE" id="PS51918">
    <property type="entry name" value="RADICAL_SAM"/>
    <property type="match status" value="1"/>
</dbReference>
<evidence type="ECO:0000313" key="7">
    <source>
        <dbReference type="EMBL" id="BBE19235.1"/>
    </source>
</evidence>
<gene>
    <name evidence="7" type="ORF">AQPE_3411</name>
</gene>
<dbReference type="AlphaFoldDB" id="A0A5K7SCM6"/>
<dbReference type="GO" id="GO:0003824">
    <property type="term" value="F:catalytic activity"/>
    <property type="evidence" value="ECO:0007669"/>
    <property type="project" value="InterPro"/>
</dbReference>
<sequence>MSFARFQKRQKKGEFFPAFNFISVTDDCNLNCQGCWVMGKEKNSRLKPEQVDRIIDDTKKMGSYFFGILGGEPLLYKPLPQIFKKHSDCYFQLFTNGTLITPEVAETLRQCANVTPLISFEGDEQVADVRRGGKDVFQSANTGIDNCVKAGLITGVAISVCKSNLEMAMSPQFIQALIDKGVAYLWYYIYRPVGHQPNYELALSSDEIRQLRQHMVDARMKYSIAIIDTYWDADGKGMCPAAEGLSHHINASGYVEPCPIIQFATDHVDEKSLDRLYAESGFLGDFRTQIQQKTKGCVVMEDPRWLAEFVQKHNAKNTSGRKGELERLQLATEANSHGSCEVIPEKSRIYRFAKKRAFFGLGAYG</sequence>
<proteinExistence type="predicted"/>
<evidence type="ECO:0000259" key="6">
    <source>
        <dbReference type="PROSITE" id="PS51918"/>
    </source>
</evidence>
<keyword evidence="8" id="KW-1185">Reference proteome</keyword>
<dbReference type="InterPro" id="IPR058240">
    <property type="entry name" value="rSAM_sf"/>
</dbReference>
<keyword evidence="5" id="KW-0411">Iron-sulfur</keyword>
<accession>A0A5K7SCM6</accession>
<evidence type="ECO:0000256" key="3">
    <source>
        <dbReference type="ARBA" id="ARBA00022723"/>
    </source>
</evidence>
<reference evidence="7" key="1">
    <citation type="journal article" date="2020" name="Int. J. Syst. Evol. Microbiol.">
        <title>Aquipluma nitroreducens gen. nov. sp. nov., a novel facultatively anaerobic bacterium isolated from a freshwater lake.</title>
        <authorList>
            <person name="Watanabe M."/>
            <person name="Kojima H."/>
            <person name="Fukui M."/>
        </authorList>
    </citation>
    <scope>NUCLEOTIDE SEQUENCE</scope>
    <source>
        <strain evidence="7">MeG22</strain>
    </source>
</reference>
<dbReference type="SFLD" id="SFLDS00029">
    <property type="entry name" value="Radical_SAM"/>
    <property type="match status" value="1"/>
</dbReference>
<dbReference type="Gene3D" id="3.20.20.70">
    <property type="entry name" value="Aldolase class I"/>
    <property type="match status" value="1"/>
</dbReference>
<evidence type="ECO:0000313" key="8">
    <source>
        <dbReference type="Proteomes" id="UP001193389"/>
    </source>
</evidence>
<dbReference type="GO" id="GO:0051536">
    <property type="term" value="F:iron-sulfur cluster binding"/>
    <property type="evidence" value="ECO:0007669"/>
    <property type="project" value="UniProtKB-KW"/>
</dbReference>
<evidence type="ECO:0000256" key="1">
    <source>
        <dbReference type="ARBA" id="ARBA00001966"/>
    </source>
</evidence>
<dbReference type="Pfam" id="PF04055">
    <property type="entry name" value="Radical_SAM"/>
    <property type="match status" value="1"/>
</dbReference>
<name>A0A5K7SCM6_9BACT</name>
<dbReference type="InterPro" id="IPR013785">
    <property type="entry name" value="Aldolase_TIM"/>
</dbReference>
<organism evidence="7 8">
    <name type="scientific">Aquipluma nitroreducens</name>
    <dbReference type="NCBI Taxonomy" id="2010828"/>
    <lineage>
        <taxon>Bacteria</taxon>
        <taxon>Pseudomonadati</taxon>
        <taxon>Bacteroidota</taxon>
        <taxon>Bacteroidia</taxon>
        <taxon>Marinilabiliales</taxon>
        <taxon>Prolixibacteraceae</taxon>
        <taxon>Aquipluma</taxon>
    </lineage>
</organism>
<dbReference type="CDD" id="cd01335">
    <property type="entry name" value="Radical_SAM"/>
    <property type="match status" value="1"/>
</dbReference>
<protein>
    <submittedName>
        <fullName evidence="7">Radical SAM domain protein</fullName>
    </submittedName>
</protein>
<dbReference type="PANTHER" id="PTHR43524:SF1">
    <property type="entry name" value="RADICAL SAM SUPERFAMILY PROTEIN"/>
    <property type="match status" value="1"/>
</dbReference>
<evidence type="ECO:0000256" key="2">
    <source>
        <dbReference type="ARBA" id="ARBA00022691"/>
    </source>
</evidence>
<evidence type="ECO:0000256" key="5">
    <source>
        <dbReference type="ARBA" id="ARBA00023014"/>
    </source>
</evidence>
<keyword evidence="3" id="KW-0479">Metal-binding</keyword>
<keyword evidence="4" id="KW-0408">Iron</keyword>
<comment type="cofactor">
    <cofactor evidence="1">
        <name>[4Fe-4S] cluster</name>
        <dbReference type="ChEBI" id="CHEBI:49883"/>
    </cofactor>
</comment>
<dbReference type="GO" id="GO:0046872">
    <property type="term" value="F:metal ion binding"/>
    <property type="evidence" value="ECO:0007669"/>
    <property type="project" value="UniProtKB-KW"/>
</dbReference>
<dbReference type="Proteomes" id="UP001193389">
    <property type="component" value="Chromosome"/>
</dbReference>
<dbReference type="PANTHER" id="PTHR43524">
    <property type="entry name" value="RADICAL SAM SUPERFAMILY PROTEIN"/>
    <property type="match status" value="1"/>
</dbReference>
<dbReference type="SFLD" id="SFLDG01067">
    <property type="entry name" value="SPASM/twitch_domain_containing"/>
    <property type="match status" value="1"/>
</dbReference>
<evidence type="ECO:0000256" key="4">
    <source>
        <dbReference type="ARBA" id="ARBA00023004"/>
    </source>
</evidence>
<keyword evidence="2" id="KW-0949">S-adenosyl-L-methionine</keyword>
<dbReference type="SUPFAM" id="SSF102114">
    <property type="entry name" value="Radical SAM enzymes"/>
    <property type="match status" value="1"/>
</dbReference>
<dbReference type="KEGG" id="anf:AQPE_3411"/>
<feature type="domain" description="Radical SAM core" evidence="6">
    <location>
        <begin position="14"/>
        <end position="225"/>
    </location>
</feature>
<dbReference type="InterPro" id="IPR007197">
    <property type="entry name" value="rSAM"/>
</dbReference>